<dbReference type="Gene3D" id="3.40.50.2300">
    <property type="match status" value="1"/>
</dbReference>
<evidence type="ECO:0000256" key="1">
    <source>
        <dbReference type="ARBA" id="ARBA00022679"/>
    </source>
</evidence>
<dbReference type="PROSITE" id="PS51099">
    <property type="entry name" value="PTS_EIIB_TYPE_2"/>
    <property type="match status" value="1"/>
</dbReference>
<keyword evidence="4" id="KW-1185">Reference proteome</keyword>
<keyword evidence="1" id="KW-0808">Transferase</keyword>
<dbReference type="InterPro" id="IPR013011">
    <property type="entry name" value="PTS_EIIB_2"/>
</dbReference>
<dbReference type="Proteomes" id="UP001519287">
    <property type="component" value="Unassembled WGS sequence"/>
</dbReference>
<reference evidence="3 4" key="1">
    <citation type="submission" date="2021-03" db="EMBL/GenBank/DDBJ databases">
        <title>Genomic Encyclopedia of Type Strains, Phase IV (KMG-IV): sequencing the most valuable type-strain genomes for metagenomic binning, comparative biology and taxonomic classification.</title>
        <authorList>
            <person name="Goeker M."/>
        </authorList>
    </citation>
    <scope>NUCLEOTIDE SEQUENCE [LARGE SCALE GENOMIC DNA]</scope>
    <source>
        <strain evidence="3 4">DSM 26048</strain>
    </source>
</reference>
<dbReference type="InterPro" id="IPR003501">
    <property type="entry name" value="PTS_EIIB_2/3"/>
</dbReference>
<sequence>MKVVTVCGMGFGTSLMLLMEIQDMAAKHGIKVDGEAVDLGSAKGKSCDLMVASSEIAGELQDESVQVISIDNLLNKAEIQDKVLPALQAIEAGKDK</sequence>
<gene>
    <name evidence="3" type="ORF">J2Z66_002695</name>
</gene>
<feature type="domain" description="PTS EIIB type-2" evidence="2">
    <location>
        <begin position="1"/>
        <end position="91"/>
    </location>
</feature>
<dbReference type="EMBL" id="JAGGLB010000007">
    <property type="protein sequence ID" value="MBP1991088.1"/>
    <property type="molecule type" value="Genomic_DNA"/>
</dbReference>
<accession>A0ABS4IU28</accession>
<proteinExistence type="predicted"/>
<organism evidence="3 4">
    <name type="scientific">Paenibacillus eucommiae</name>
    <dbReference type="NCBI Taxonomy" id="1355755"/>
    <lineage>
        <taxon>Bacteria</taxon>
        <taxon>Bacillati</taxon>
        <taxon>Bacillota</taxon>
        <taxon>Bacilli</taxon>
        <taxon>Bacillales</taxon>
        <taxon>Paenibacillaceae</taxon>
        <taxon>Paenibacillus</taxon>
    </lineage>
</organism>
<evidence type="ECO:0000313" key="3">
    <source>
        <dbReference type="EMBL" id="MBP1991088.1"/>
    </source>
</evidence>
<protein>
    <submittedName>
        <fullName evidence="3">PTS system ascorbate-specific IIB component</fullName>
    </submittedName>
</protein>
<dbReference type="SUPFAM" id="SSF52794">
    <property type="entry name" value="PTS system IIB component-like"/>
    <property type="match status" value="1"/>
</dbReference>
<dbReference type="CDD" id="cd05563">
    <property type="entry name" value="PTS_IIB_ascorbate"/>
    <property type="match status" value="1"/>
</dbReference>
<comment type="caution">
    <text evidence="3">The sequence shown here is derived from an EMBL/GenBank/DDBJ whole genome shotgun (WGS) entry which is preliminary data.</text>
</comment>
<name>A0ABS4IU28_9BACL</name>
<evidence type="ECO:0000259" key="2">
    <source>
        <dbReference type="PROSITE" id="PS51099"/>
    </source>
</evidence>
<dbReference type="InterPro" id="IPR036095">
    <property type="entry name" value="PTS_EIIB-like_sf"/>
</dbReference>
<dbReference type="Pfam" id="PF02302">
    <property type="entry name" value="PTS_IIB"/>
    <property type="match status" value="1"/>
</dbReference>
<dbReference type="RefSeq" id="WP_209971831.1">
    <property type="nucleotide sequence ID" value="NZ_JAGGLB010000007.1"/>
</dbReference>
<evidence type="ECO:0000313" key="4">
    <source>
        <dbReference type="Proteomes" id="UP001519287"/>
    </source>
</evidence>